<dbReference type="KEGG" id="aagg:ETAA8_25790"/>
<feature type="transmembrane region" description="Helical" evidence="1">
    <location>
        <begin position="121"/>
        <end position="145"/>
    </location>
</feature>
<dbReference type="RefSeq" id="WP_145088363.1">
    <property type="nucleotide sequence ID" value="NZ_CP036274.1"/>
</dbReference>
<evidence type="ECO:0000259" key="2">
    <source>
        <dbReference type="Pfam" id="PF10110"/>
    </source>
</evidence>
<feature type="transmembrane region" description="Helical" evidence="1">
    <location>
        <begin position="183"/>
        <end position="203"/>
    </location>
</feature>
<keyword evidence="1" id="KW-0472">Membrane</keyword>
<keyword evidence="4" id="KW-1185">Reference proteome</keyword>
<proteinExistence type="predicted"/>
<feature type="domain" description="Glycerophosphoryl diester phosphodiesterase membrane" evidence="2">
    <location>
        <begin position="138"/>
        <end position="248"/>
    </location>
</feature>
<dbReference type="Pfam" id="PF10110">
    <property type="entry name" value="GPDPase_memb"/>
    <property type="match status" value="1"/>
</dbReference>
<keyword evidence="1" id="KW-1133">Transmembrane helix</keyword>
<dbReference type="EMBL" id="CP036274">
    <property type="protein sequence ID" value="QDU27491.1"/>
    <property type="molecule type" value="Genomic_DNA"/>
</dbReference>
<reference evidence="3 4" key="1">
    <citation type="submission" date="2019-02" db="EMBL/GenBank/DDBJ databases">
        <title>Deep-cultivation of Planctomycetes and their phenomic and genomic characterization uncovers novel biology.</title>
        <authorList>
            <person name="Wiegand S."/>
            <person name="Jogler M."/>
            <person name="Boedeker C."/>
            <person name="Pinto D."/>
            <person name="Vollmers J."/>
            <person name="Rivas-Marin E."/>
            <person name="Kohn T."/>
            <person name="Peeters S.H."/>
            <person name="Heuer A."/>
            <person name="Rast P."/>
            <person name="Oberbeckmann S."/>
            <person name="Bunk B."/>
            <person name="Jeske O."/>
            <person name="Meyerdierks A."/>
            <person name="Storesund J.E."/>
            <person name="Kallscheuer N."/>
            <person name="Luecker S."/>
            <person name="Lage O.M."/>
            <person name="Pohl T."/>
            <person name="Merkel B.J."/>
            <person name="Hornburger P."/>
            <person name="Mueller R.-W."/>
            <person name="Bruemmer F."/>
            <person name="Labrenz M."/>
            <person name="Spormann A.M."/>
            <person name="Op den Camp H."/>
            <person name="Overmann J."/>
            <person name="Amann R."/>
            <person name="Jetten M.S.M."/>
            <person name="Mascher T."/>
            <person name="Medema M.H."/>
            <person name="Devos D.P."/>
            <person name="Kaster A.-K."/>
            <person name="Ovreas L."/>
            <person name="Rohde M."/>
            <person name="Galperin M.Y."/>
            <person name="Jogler C."/>
        </authorList>
    </citation>
    <scope>NUCLEOTIDE SEQUENCE [LARGE SCALE GENOMIC DNA]</scope>
    <source>
        <strain evidence="3 4">ETA_A8</strain>
    </source>
</reference>
<dbReference type="AlphaFoldDB" id="A0A517YBA2"/>
<dbReference type="Proteomes" id="UP000315017">
    <property type="component" value="Chromosome"/>
</dbReference>
<evidence type="ECO:0000256" key="1">
    <source>
        <dbReference type="SAM" id="Phobius"/>
    </source>
</evidence>
<evidence type="ECO:0000313" key="4">
    <source>
        <dbReference type="Proteomes" id="UP000315017"/>
    </source>
</evidence>
<keyword evidence="1" id="KW-0812">Transmembrane</keyword>
<feature type="transmembrane region" description="Helical" evidence="1">
    <location>
        <begin position="223"/>
        <end position="243"/>
    </location>
</feature>
<protein>
    <submittedName>
        <fullName evidence="3">Membrane domain of glycerophosphoryl diester phosphodiesterase</fullName>
    </submittedName>
</protein>
<sequence length="264" mass="29311">MSQPNPYASPGSVDPHVERVPEPTWARVLSRLQDLLLNIWPMMLGVLVVLCLPWQLLLSFVIYTFLEQEEVMSLVYVSLLGTFGQLTVQLLAEALVIAAAWQHLQKETLDVSAAIGRGLRGFVAVFPSMLLSFMAISAAMILCIFPGVYLNIRWMFALPIAVAEGRGGLHPLQKSWEITEPHFFYSMLMFALFCIPLVVVMVVTSLPSALMPEIDHWVIDGTLTTVGDLFTLIVCCGFTVAYYELLLSQVVPATALPQSPHFNQ</sequence>
<dbReference type="InterPro" id="IPR018476">
    <property type="entry name" value="GlyceroP-diester-Pdiesterase_M"/>
</dbReference>
<feature type="transmembrane region" description="Helical" evidence="1">
    <location>
        <begin position="39"/>
        <end position="66"/>
    </location>
</feature>
<evidence type="ECO:0000313" key="3">
    <source>
        <dbReference type="EMBL" id="QDU27491.1"/>
    </source>
</evidence>
<organism evidence="3 4">
    <name type="scientific">Anatilimnocola aggregata</name>
    <dbReference type="NCBI Taxonomy" id="2528021"/>
    <lineage>
        <taxon>Bacteria</taxon>
        <taxon>Pseudomonadati</taxon>
        <taxon>Planctomycetota</taxon>
        <taxon>Planctomycetia</taxon>
        <taxon>Pirellulales</taxon>
        <taxon>Pirellulaceae</taxon>
        <taxon>Anatilimnocola</taxon>
    </lineage>
</organism>
<accession>A0A517YBA2</accession>
<name>A0A517YBA2_9BACT</name>
<feature type="transmembrane region" description="Helical" evidence="1">
    <location>
        <begin position="73"/>
        <end position="101"/>
    </location>
</feature>
<gene>
    <name evidence="3" type="ORF">ETAA8_25790</name>
</gene>